<dbReference type="Pfam" id="PF03323">
    <property type="entry name" value="GerA"/>
    <property type="match status" value="1"/>
</dbReference>
<gene>
    <name evidence="4" type="primary">gerBA_4</name>
    <name evidence="4" type="ORF">H0A61_00867</name>
</gene>
<dbReference type="AlphaFoldDB" id="A0A8A0RLP8"/>
<keyword evidence="5" id="KW-1185">Reference proteome</keyword>
<name>A0A8A0RLP8_9FIRM</name>
<dbReference type="InterPro" id="IPR004995">
    <property type="entry name" value="Spore_Ger"/>
</dbReference>
<keyword evidence="3" id="KW-1133">Transmembrane helix</keyword>
<evidence type="ECO:0000313" key="5">
    <source>
        <dbReference type="Proteomes" id="UP000662904"/>
    </source>
</evidence>
<sequence>MLFTIDGEPMRFRKLIRLIKNRIFLRPLSEGLKSQSSAAEKPVSADIKENEAFLRQSFSGFCDIVFRPFRFGKNRQLKGLLVYIDGLSDRRILNQDILNPLLKEQDLTYGKLTLDSLENIVAVTEMTEERNLDAAVNKILSGETGFFVDGMAVSFVFNTKGWKSRSLQEPENERVLRGPRQGFVETLRTNTALIRRIIKSTDLKTETFIIGEKTKTEVVIMYLESLVNKGVLEILRKRLSSIKTDGILNVSYLEEFFEESPMSPFPQIMYTERTDRTVANILEGRIAVFAEGAPFALLVPSIFAQFFQSPDDYYNRPIFASLTRIFRIIGFFVATTLPGIYVAVTTFHYEMIPSKLLIPIAQSRAGLPFSPLTETLLMEATVEILREASIRLPGTIGQTIGIVGALVIGDAAVKANLVSPILVIVLAITILGSFTVPNYNASLSSRIMRFPIIILAGYL</sequence>
<evidence type="ECO:0000256" key="3">
    <source>
        <dbReference type="SAM" id="Phobius"/>
    </source>
</evidence>
<reference evidence="4" key="1">
    <citation type="submission" date="2020-07" db="EMBL/GenBank/DDBJ databases">
        <title>Koleobacter methoxysyntrophicus gen. nov., sp. nov., a novel anaerobic bacterium isolated from deep subsurface oil field and proposal of Koleobacterales ord. nov. in the phylum Firmicutes.</title>
        <authorList>
            <person name="Sakamoto S."/>
            <person name="Tamaki H."/>
        </authorList>
    </citation>
    <scope>NUCLEOTIDE SEQUENCE</scope>
    <source>
        <strain evidence="4">NRmbB1</strain>
    </source>
</reference>
<keyword evidence="3" id="KW-0812">Transmembrane</keyword>
<feature type="transmembrane region" description="Helical" evidence="3">
    <location>
        <begin position="417"/>
        <end position="439"/>
    </location>
</feature>
<dbReference type="KEGG" id="kme:H0A61_00867"/>
<dbReference type="Proteomes" id="UP000662904">
    <property type="component" value="Chromosome"/>
</dbReference>
<protein>
    <submittedName>
        <fullName evidence="4">Spore germination protein B1</fullName>
    </submittedName>
</protein>
<organism evidence="4 5">
    <name type="scientific">Koleobacter methoxysyntrophicus</name>
    <dbReference type="NCBI Taxonomy" id="2751313"/>
    <lineage>
        <taxon>Bacteria</taxon>
        <taxon>Bacillati</taxon>
        <taxon>Bacillota</taxon>
        <taxon>Clostridia</taxon>
        <taxon>Koleobacterales</taxon>
        <taxon>Koleobacteraceae</taxon>
        <taxon>Koleobacter</taxon>
    </lineage>
</organism>
<evidence type="ECO:0000256" key="1">
    <source>
        <dbReference type="ARBA" id="ARBA00005278"/>
    </source>
</evidence>
<feature type="transmembrane region" description="Helical" evidence="3">
    <location>
        <begin position="286"/>
        <end position="307"/>
    </location>
</feature>
<dbReference type="InterPro" id="IPR050768">
    <property type="entry name" value="UPF0353/GerABKA_families"/>
</dbReference>
<dbReference type="GO" id="GO:0009847">
    <property type="term" value="P:spore germination"/>
    <property type="evidence" value="ECO:0007669"/>
    <property type="project" value="InterPro"/>
</dbReference>
<evidence type="ECO:0000256" key="2">
    <source>
        <dbReference type="ARBA" id="ARBA00023136"/>
    </source>
</evidence>
<dbReference type="PANTHER" id="PTHR22550">
    <property type="entry name" value="SPORE GERMINATION PROTEIN"/>
    <property type="match status" value="1"/>
</dbReference>
<feature type="transmembrane region" description="Helical" evidence="3">
    <location>
        <begin position="328"/>
        <end position="349"/>
    </location>
</feature>
<dbReference type="GO" id="GO:0016020">
    <property type="term" value="C:membrane"/>
    <property type="evidence" value="ECO:0007669"/>
    <property type="project" value="InterPro"/>
</dbReference>
<evidence type="ECO:0000313" key="4">
    <source>
        <dbReference type="EMBL" id="QSQ08540.1"/>
    </source>
</evidence>
<proteinExistence type="inferred from homology"/>
<dbReference type="EMBL" id="CP059066">
    <property type="protein sequence ID" value="QSQ08540.1"/>
    <property type="molecule type" value="Genomic_DNA"/>
</dbReference>
<dbReference type="PIRSF" id="PIRSF005690">
    <property type="entry name" value="GerBA"/>
    <property type="match status" value="1"/>
</dbReference>
<dbReference type="PANTHER" id="PTHR22550:SF5">
    <property type="entry name" value="LEUCINE ZIPPER PROTEIN 4"/>
    <property type="match status" value="1"/>
</dbReference>
<keyword evidence="2 3" id="KW-0472">Membrane</keyword>
<accession>A0A8A0RLP8</accession>
<comment type="similarity">
    <text evidence="1">Belongs to the GerABKA family.</text>
</comment>